<dbReference type="GO" id="GO:0034612">
    <property type="term" value="P:response to tumor necrosis factor"/>
    <property type="evidence" value="ECO:0007669"/>
    <property type="project" value="Ensembl"/>
</dbReference>
<dbReference type="InterPro" id="IPR036645">
    <property type="entry name" value="Elafin-like_sf"/>
</dbReference>
<keyword evidence="1" id="KW-0732">Signal</keyword>
<keyword evidence="4" id="KW-1185">Reference proteome</keyword>
<dbReference type="GO" id="GO:0008047">
    <property type="term" value="F:enzyme activator activity"/>
    <property type="evidence" value="ECO:0007669"/>
    <property type="project" value="Ensembl"/>
</dbReference>
<feature type="domain" description="WAP" evidence="2">
    <location>
        <begin position="32"/>
        <end position="62"/>
    </location>
</feature>
<feature type="signal peptide" evidence="1">
    <location>
        <begin position="1"/>
        <end position="24"/>
    </location>
</feature>
<dbReference type="Gene3D" id="4.10.75.10">
    <property type="entry name" value="Elafin-like"/>
    <property type="match status" value="1"/>
</dbReference>
<proteinExistence type="predicted"/>
<dbReference type="GeneTree" id="ENSGT00520000060616"/>
<dbReference type="SMR" id="A0A5F9DEY7"/>
<feature type="chain" id="PRO_5023914301" description="WAP domain-containing protein" evidence="1">
    <location>
        <begin position="25"/>
        <end position="92"/>
    </location>
</feature>
<dbReference type="InParanoid" id="A0A5F9DEY7"/>
<evidence type="ECO:0000313" key="4">
    <source>
        <dbReference type="Proteomes" id="UP000001811"/>
    </source>
</evidence>
<dbReference type="AlphaFoldDB" id="A0A5F9DEY7"/>
<protein>
    <recommendedName>
        <fullName evidence="2">WAP domain-containing protein</fullName>
    </recommendedName>
</protein>
<dbReference type="SUPFAM" id="SSF57256">
    <property type="entry name" value="Elafin-like"/>
    <property type="match status" value="1"/>
</dbReference>
<name>A0A5F9DEY7_RABIT</name>
<dbReference type="EMBL" id="AAGW02039199">
    <property type="status" value="NOT_ANNOTATED_CDS"/>
    <property type="molecule type" value="Genomic_DNA"/>
</dbReference>
<dbReference type="GO" id="GO:0005615">
    <property type="term" value="C:extracellular space"/>
    <property type="evidence" value="ECO:0007669"/>
    <property type="project" value="Ensembl"/>
</dbReference>
<dbReference type="Proteomes" id="UP000001811">
    <property type="component" value="Chromosome 19"/>
</dbReference>
<accession>A0A5F9DEY7</accession>
<evidence type="ECO:0000313" key="3">
    <source>
        <dbReference type="Ensembl" id="ENSOCUP00000043881.1"/>
    </source>
</evidence>
<dbReference type="GO" id="GO:0030414">
    <property type="term" value="F:peptidase inhibitor activity"/>
    <property type="evidence" value="ECO:0007669"/>
    <property type="project" value="InterPro"/>
</dbReference>
<dbReference type="Ensembl" id="ENSOCUT00000035684.1">
    <property type="protein sequence ID" value="ENSOCUP00000043881.1"/>
    <property type="gene ID" value="ENSOCUG00000036945.1"/>
</dbReference>
<sequence>MNLGGFLLLVTLVTLSVEVQELQAAVRPLQLFGTCVELCSGDWDCGVGESCVSNGCGHVCATSFSAGEIILLPQASFSPNRLYSWPQQLFQE</sequence>
<evidence type="ECO:0000259" key="2">
    <source>
        <dbReference type="Pfam" id="PF00095"/>
    </source>
</evidence>
<dbReference type="Pfam" id="PF00095">
    <property type="entry name" value="WAP"/>
    <property type="match status" value="1"/>
</dbReference>
<reference evidence="3" key="2">
    <citation type="submission" date="2025-08" db="UniProtKB">
        <authorList>
            <consortium name="Ensembl"/>
        </authorList>
    </citation>
    <scope>IDENTIFICATION</scope>
    <source>
        <strain evidence="3">Thorbecke</strain>
    </source>
</reference>
<dbReference type="InterPro" id="IPR008197">
    <property type="entry name" value="WAP_dom"/>
</dbReference>
<evidence type="ECO:0000256" key="1">
    <source>
        <dbReference type="SAM" id="SignalP"/>
    </source>
</evidence>
<dbReference type="Bgee" id="ENSOCUG00000036945">
    <property type="expression patterns" value="Expressed in skin of back and 3 other cell types or tissues"/>
</dbReference>
<dbReference type="GO" id="GO:0032496">
    <property type="term" value="P:response to lipopolysaccharide"/>
    <property type="evidence" value="ECO:0007669"/>
    <property type="project" value="Ensembl"/>
</dbReference>
<reference evidence="3" key="3">
    <citation type="submission" date="2025-09" db="UniProtKB">
        <authorList>
            <consortium name="Ensembl"/>
        </authorList>
    </citation>
    <scope>IDENTIFICATION</scope>
    <source>
        <strain evidence="3">Thorbecke</strain>
    </source>
</reference>
<organism evidence="3 4">
    <name type="scientific">Oryctolagus cuniculus</name>
    <name type="common">Rabbit</name>
    <dbReference type="NCBI Taxonomy" id="9986"/>
    <lineage>
        <taxon>Eukaryota</taxon>
        <taxon>Metazoa</taxon>
        <taxon>Chordata</taxon>
        <taxon>Craniata</taxon>
        <taxon>Vertebrata</taxon>
        <taxon>Euteleostomi</taxon>
        <taxon>Mammalia</taxon>
        <taxon>Eutheria</taxon>
        <taxon>Euarchontoglires</taxon>
        <taxon>Glires</taxon>
        <taxon>Lagomorpha</taxon>
        <taxon>Leporidae</taxon>
        <taxon>Oryctolagus</taxon>
    </lineage>
</organism>
<dbReference type="GO" id="GO:0050872">
    <property type="term" value="P:white fat cell differentiation"/>
    <property type="evidence" value="ECO:0007669"/>
    <property type="project" value="Ensembl"/>
</dbReference>
<dbReference type="FunCoup" id="A0A5F9DEY7">
    <property type="interactions" value="22"/>
</dbReference>
<reference evidence="3 4" key="1">
    <citation type="journal article" date="2011" name="Nature">
        <title>A high-resolution map of human evolutionary constraint using 29 mammals.</title>
        <authorList>
            <person name="Lindblad-Toh K."/>
            <person name="Garber M."/>
            <person name="Zuk O."/>
            <person name="Lin M.F."/>
            <person name="Parker B.J."/>
            <person name="Washietl S."/>
            <person name="Kheradpour P."/>
            <person name="Ernst J."/>
            <person name="Jordan G."/>
            <person name="Mauceli E."/>
            <person name="Ward L.D."/>
            <person name="Lowe C.B."/>
            <person name="Holloway A.K."/>
            <person name="Clamp M."/>
            <person name="Gnerre S."/>
            <person name="Alfoldi J."/>
            <person name="Beal K."/>
            <person name="Chang J."/>
            <person name="Clawson H."/>
            <person name="Cuff J."/>
            <person name="Di Palma F."/>
            <person name="Fitzgerald S."/>
            <person name="Flicek P."/>
            <person name="Guttman M."/>
            <person name="Hubisz M.J."/>
            <person name="Jaffe D.B."/>
            <person name="Jungreis I."/>
            <person name="Kent W.J."/>
            <person name="Kostka D."/>
            <person name="Lara M."/>
            <person name="Martins A.L."/>
            <person name="Massingham T."/>
            <person name="Moltke I."/>
            <person name="Raney B.J."/>
            <person name="Rasmussen M.D."/>
            <person name="Robinson J."/>
            <person name="Stark A."/>
            <person name="Vilella A.J."/>
            <person name="Wen J."/>
            <person name="Xie X."/>
            <person name="Zody M.C."/>
            <person name="Baldwin J."/>
            <person name="Bloom T."/>
            <person name="Chin C.W."/>
            <person name="Heiman D."/>
            <person name="Nicol R."/>
            <person name="Nusbaum C."/>
            <person name="Young S."/>
            <person name="Wilkinson J."/>
            <person name="Worley K.C."/>
            <person name="Kovar C.L."/>
            <person name="Muzny D.M."/>
            <person name="Gibbs R.A."/>
            <person name="Cree A."/>
            <person name="Dihn H.H."/>
            <person name="Fowler G."/>
            <person name="Jhangiani S."/>
            <person name="Joshi V."/>
            <person name="Lee S."/>
            <person name="Lewis L.R."/>
            <person name="Nazareth L.V."/>
            <person name="Okwuonu G."/>
            <person name="Santibanez J."/>
            <person name="Warren W.C."/>
            <person name="Mardis E.R."/>
            <person name="Weinstock G.M."/>
            <person name="Wilson R.K."/>
            <person name="Delehaunty K."/>
            <person name="Dooling D."/>
            <person name="Fronik C."/>
            <person name="Fulton L."/>
            <person name="Fulton B."/>
            <person name="Graves T."/>
            <person name="Minx P."/>
            <person name="Sodergren E."/>
            <person name="Birney E."/>
            <person name="Margulies E.H."/>
            <person name="Herrero J."/>
            <person name="Green E.D."/>
            <person name="Haussler D."/>
            <person name="Siepel A."/>
            <person name="Goldman N."/>
            <person name="Pollard K.S."/>
            <person name="Pedersen J.S."/>
            <person name="Lander E.S."/>
            <person name="Kellis M."/>
        </authorList>
    </citation>
    <scope>NUCLEOTIDE SEQUENCE [LARGE SCALE GENOMIC DNA]</scope>
    <source>
        <strain evidence="3 4">Thorbecke inbred</strain>
    </source>
</reference>